<reference evidence="1 2" key="1">
    <citation type="journal article" date="2016" name="Appl. Environ. Microbiol.">
        <title>Lack of Overt Genome Reduction in the Bryostatin-Producing Bryozoan Symbiont "Candidatus Endobugula sertula".</title>
        <authorList>
            <person name="Miller I.J."/>
            <person name="Vanee N."/>
            <person name="Fong S.S."/>
            <person name="Lim-Fong G.E."/>
            <person name="Kwan J.C."/>
        </authorList>
    </citation>
    <scope>NUCLEOTIDE SEQUENCE [LARGE SCALE GENOMIC DNA]</scope>
    <source>
        <strain evidence="1">AB1-4</strain>
    </source>
</reference>
<gene>
    <name evidence="1" type="ORF">AB835_02805</name>
</gene>
<organism evidence="1 2">
    <name type="scientific">Candidatus Endobugula sertula</name>
    <name type="common">Bugula neritina bacterial symbiont</name>
    <dbReference type="NCBI Taxonomy" id="62101"/>
    <lineage>
        <taxon>Bacteria</taxon>
        <taxon>Pseudomonadati</taxon>
        <taxon>Pseudomonadota</taxon>
        <taxon>Gammaproteobacteria</taxon>
        <taxon>Cellvibrionales</taxon>
        <taxon>Cellvibrionaceae</taxon>
        <taxon>Candidatus Endobugula</taxon>
    </lineage>
</organism>
<evidence type="ECO:0000313" key="2">
    <source>
        <dbReference type="Proteomes" id="UP000242502"/>
    </source>
</evidence>
<accession>A0A1D2QSM3</accession>
<evidence type="ECO:0008006" key="3">
    <source>
        <dbReference type="Google" id="ProtNLM"/>
    </source>
</evidence>
<comment type="caution">
    <text evidence="1">The sequence shown here is derived from an EMBL/GenBank/DDBJ whole genome shotgun (WGS) entry which is preliminary data.</text>
</comment>
<evidence type="ECO:0000313" key="1">
    <source>
        <dbReference type="EMBL" id="ODS24598.1"/>
    </source>
</evidence>
<dbReference type="EMBL" id="MDLC01000007">
    <property type="protein sequence ID" value="ODS24598.1"/>
    <property type="molecule type" value="Genomic_DNA"/>
</dbReference>
<dbReference type="Proteomes" id="UP000242502">
    <property type="component" value="Unassembled WGS sequence"/>
</dbReference>
<name>A0A1D2QSM3_9GAMM</name>
<dbReference type="STRING" id="62101.AB835_02805"/>
<proteinExistence type="predicted"/>
<dbReference type="AlphaFoldDB" id="A0A1D2QSM3"/>
<sequence length="204" mass="23662">MQTIINYNAIDKAVVKQRPYPFFGSDNAFSPASHAELLKNFPKITSGGSFPLDAITTTAVFNQLVEEIKSDQFRHIIEKKFSVDLKDKPLVITARGFSRQKDGRIHKDSKTKLITILLYINDGWDYKEGRLRILKSDNLNDYETEFASSIGQMIAFKVTDNCWHGYQSYEGQRQSLQINYLVEEKYTKHHVYRHKLSAFFKKNI</sequence>
<dbReference type="Gene3D" id="2.60.120.620">
    <property type="entry name" value="q2cbj1_9rhob like domain"/>
    <property type="match status" value="1"/>
</dbReference>
<protein>
    <recommendedName>
        <fullName evidence="3">Prolyl 4-hydroxylase alpha subunit Fe(2+) 2OG dioxygenase domain-containing protein</fullName>
    </recommendedName>
</protein>